<dbReference type="RefSeq" id="WP_221764239.1">
    <property type="nucleotide sequence ID" value="NZ_AP024110.1"/>
</dbReference>
<keyword evidence="2" id="KW-0732">Signal</keyword>
<dbReference type="AlphaFoldDB" id="A0A8E4DH63"/>
<gene>
    <name evidence="3" type="ORF">ZMTM_24850</name>
</gene>
<protein>
    <submittedName>
        <fullName evidence="3">Nucleotide pyrophosphatase</fullName>
    </submittedName>
</protein>
<dbReference type="Pfam" id="PF01663">
    <property type="entry name" value="Phosphodiest"/>
    <property type="match status" value="1"/>
</dbReference>
<evidence type="ECO:0000313" key="4">
    <source>
        <dbReference type="Proteomes" id="UP000826722"/>
    </source>
</evidence>
<evidence type="ECO:0000313" key="3">
    <source>
        <dbReference type="EMBL" id="BCM26226.1"/>
    </source>
</evidence>
<feature type="chain" id="PRO_5034229639" evidence="2">
    <location>
        <begin position="22"/>
        <end position="610"/>
    </location>
</feature>
<sequence>MMKKSLFILASFLLNVSLCQAASPQAHNIILFVPDGLRADIVSKERAPTMASLRDHGVNFTNSHSLFPTFTTPNASALATGHLLGDTGNFGNTIYAGFAVKSAKDSVTPFIENDAVLTDIDEHFVGNYLNEESILAAARKAGYATAAIGKLGPVAIQDLTANNQTIIIDDSTGREGGIALSAAIQAKLQALGLPVQTPARGDNGKAGDKEKPGTQVANVEQQQYFVDVTSKVILPTFKEANQPFVLVFWSRDPDGTQHNQGDSLGAVTPGINGPTSMAAIRNADDNLSALVQTLQALGLDKTTNILVAADHGFSTISKESETSSSANISYSDVSSGKLPAGFLAMDLAIGLDMPLYDPDAKNALVDIKAGQHPKRANGLIGANAELPDVVVAANGGSDLIYLPQGNAKELALKVVDLLLAQDYVSGVFVDDDLGNIAGTLPMSSIGFKGSAITPQPAIVVNFRSYDTGCKVVTVCAAVVADSNLQQGQGMHGSFSRADTKNFMAAIGPDFKQRFKNLAPASNADIGMTMAHLLQLNIPNKGELQGRVLSESLKGGKAVKWQSQLLTSPPASNGLSTILNQQFVGKLPYFDAAGFAGRTVGLKTETAAKKK</sequence>
<dbReference type="SUPFAM" id="SSF53649">
    <property type="entry name" value="Alkaline phosphatase-like"/>
    <property type="match status" value="1"/>
</dbReference>
<dbReference type="Gene3D" id="3.40.720.10">
    <property type="entry name" value="Alkaline Phosphatase, subunit A"/>
    <property type="match status" value="2"/>
</dbReference>
<dbReference type="InterPro" id="IPR017850">
    <property type="entry name" value="Alkaline_phosphatase_core_sf"/>
</dbReference>
<name>A0A8E4DH63_9PROT</name>
<dbReference type="PANTHER" id="PTHR10151">
    <property type="entry name" value="ECTONUCLEOTIDE PYROPHOSPHATASE/PHOSPHODIESTERASE"/>
    <property type="match status" value="1"/>
</dbReference>
<evidence type="ECO:0000256" key="1">
    <source>
        <dbReference type="SAM" id="MobiDB-lite"/>
    </source>
</evidence>
<dbReference type="GO" id="GO:0016787">
    <property type="term" value="F:hydrolase activity"/>
    <property type="evidence" value="ECO:0007669"/>
    <property type="project" value="UniProtKB-ARBA"/>
</dbReference>
<keyword evidence="4" id="KW-1185">Reference proteome</keyword>
<feature type="compositionally biased region" description="Basic and acidic residues" evidence="1">
    <location>
        <begin position="202"/>
        <end position="212"/>
    </location>
</feature>
<evidence type="ECO:0000256" key="2">
    <source>
        <dbReference type="SAM" id="SignalP"/>
    </source>
</evidence>
<dbReference type="Proteomes" id="UP000826722">
    <property type="component" value="Chromosome"/>
</dbReference>
<organism evidence="3 4">
    <name type="scientific">Methyloradius palustris</name>
    <dbReference type="NCBI Taxonomy" id="2778876"/>
    <lineage>
        <taxon>Bacteria</taxon>
        <taxon>Pseudomonadati</taxon>
        <taxon>Pseudomonadota</taxon>
        <taxon>Betaproteobacteria</taxon>
        <taxon>Nitrosomonadales</taxon>
        <taxon>Methylophilaceae</taxon>
        <taxon>Methyloradius</taxon>
    </lineage>
</organism>
<feature type="signal peptide" evidence="2">
    <location>
        <begin position="1"/>
        <end position="21"/>
    </location>
</feature>
<dbReference type="KEGG" id="mpau:ZMTM_24850"/>
<dbReference type="InterPro" id="IPR002591">
    <property type="entry name" value="Phosphodiest/P_Trfase"/>
</dbReference>
<reference evidence="3" key="1">
    <citation type="journal article" date="2021" name="Arch. Microbiol.">
        <title>Methyloradius palustris gen. nov., sp. nov., a methanol-oxidizing bacterium isolated from snow.</title>
        <authorList>
            <person name="Miyadera T."/>
            <person name="Kojima H."/>
            <person name="Fukui M."/>
        </authorList>
    </citation>
    <scope>NUCLEOTIDE SEQUENCE</scope>
    <source>
        <strain evidence="3">Zm11</strain>
    </source>
</reference>
<dbReference type="PANTHER" id="PTHR10151:SF120">
    <property type="entry name" value="BIS(5'-ADENOSYL)-TRIPHOSPHATASE"/>
    <property type="match status" value="1"/>
</dbReference>
<feature type="region of interest" description="Disordered" evidence="1">
    <location>
        <begin position="195"/>
        <end position="214"/>
    </location>
</feature>
<accession>A0A8E4DH63</accession>
<dbReference type="EMBL" id="AP024110">
    <property type="protein sequence ID" value="BCM26226.1"/>
    <property type="molecule type" value="Genomic_DNA"/>
</dbReference>
<proteinExistence type="predicted"/>